<feature type="transmembrane region" description="Helical" evidence="5">
    <location>
        <begin position="53"/>
        <end position="71"/>
    </location>
</feature>
<evidence type="ECO:0000259" key="6">
    <source>
        <dbReference type="PROSITE" id="PS51012"/>
    </source>
</evidence>
<name>A0A4Y1YKM7_9PROT</name>
<sequence length="251" mass="28125">MTGFYTLFYKELLRFWKVSLQTILAPILSSLLYLLIFSHVLSNRVQVYEGISYASFLIPGLIMMTVLQNAFANSSSSLIQSKITGNLVFILLSPLSYLEIFLAYICASMLRGLIVGSGVYVVALLFYPLPLQSLFWIVLFALLGSALLGVLGIMAGIMSDKFDQLAAFQNFIVLPLTFLSGVFYSIYSLPPIWQFLSHLNPFFYMIDGFRYGFFGTSDISPYISMGVVACCLVIISGWTLWLLKSGYKIRS</sequence>
<evidence type="ECO:0000256" key="3">
    <source>
        <dbReference type="ARBA" id="ARBA00022989"/>
    </source>
</evidence>
<evidence type="ECO:0000313" key="7">
    <source>
        <dbReference type="EMBL" id="BBL34368.1"/>
    </source>
</evidence>
<dbReference type="GO" id="GO:0043190">
    <property type="term" value="C:ATP-binding cassette (ABC) transporter complex"/>
    <property type="evidence" value="ECO:0007669"/>
    <property type="project" value="InterPro"/>
</dbReference>
<keyword evidence="5" id="KW-0813">Transport</keyword>
<gene>
    <name evidence="7" type="ORF">Nstercoris_00599</name>
</gene>
<feature type="transmembrane region" description="Helical" evidence="5">
    <location>
        <begin position="112"/>
        <end position="129"/>
    </location>
</feature>
<organism evidence="7 8">
    <name type="scientific">Nitrosomonas stercoris</name>
    <dbReference type="NCBI Taxonomy" id="1444684"/>
    <lineage>
        <taxon>Bacteria</taxon>
        <taxon>Pseudomonadati</taxon>
        <taxon>Pseudomonadota</taxon>
        <taxon>Betaproteobacteria</taxon>
        <taxon>Nitrosomonadales</taxon>
        <taxon>Nitrosomonadaceae</taxon>
        <taxon>Nitrosomonas</taxon>
    </lineage>
</organism>
<keyword evidence="4 5" id="KW-0472">Membrane</keyword>
<reference evidence="7 8" key="1">
    <citation type="submission" date="2019-06" db="EMBL/GenBank/DDBJ databases">
        <title>Nitrosomonas stercoris KYUHI-S whole genome shotgun sequence.</title>
        <authorList>
            <person name="Nakagawa T."/>
            <person name="Tsuchiya Y."/>
            <person name="Takahashi R."/>
        </authorList>
    </citation>
    <scope>NUCLEOTIDE SEQUENCE [LARGE SCALE GENOMIC DNA]</scope>
    <source>
        <strain evidence="7 8">KYUHI-S</strain>
    </source>
</reference>
<feature type="transmembrane region" description="Helical" evidence="5">
    <location>
        <begin position="135"/>
        <end position="158"/>
    </location>
</feature>
<keyword evidence="2 5" id="KW-0812">Transmembrane</keyword>
<keyword evidence="8" id="KW-1185">Reference proteome</keyword>
<keyword evidence="5" id="KW-1003">Cell membrane</keyword>
<evidence type="ECO:0000313" key="8">
    <source>
        <dbReference type="Proteomes" id="UP000316473"/>
    </source>
</evidence>
<dbReference type="InterPro" id="IPR047817">
    <property type="entry name" value="ABC2_TM_bact-type"/>
</dbReference>
<dbReference type="GO" id="GO:0140359">
    <property type="term" value="F:ABC-type transporter activity"/>
    <property type="evidence" value="ECO:0007669"/>
    <property type="project" value="InterPro"/>
</dbReference>
<feature type="transmembrane region" description="Helical" evidence="5">
    <location>
        <begin position="20"/>
        <end position="41"/>
    </location>
</feature>
<dbReference type="PANTHER" id="PTHR43332:SF1">
    <property type="entry name" value="TRANSPORT PERMEASE PROTEIN"/>
    <property type="match status" value="1"/>
</dbReference>
<dbReference type="InterPro" id="IPR000412">
    <property type="entry name" value="ABC_2_transport"/>
</dbReference>
<dbReference type="KEGG" id="nst:Nstercoris_00599"/>
<feature type="transmembrane region" description="Helical" evidence="5">
    <location>
        <begin position="165"/>
        <end position="187"/>
    </location>
</feature>
<feature type="transmembrane region" description="Helical" evidence="5">
    <location>
        <begin position="83"/>
        <end position="105"/>
    </location>
</feature>
<dbReference type="PROSITE" id="PS51012">
    <property type="entry name" value="ABC_TM2"/>
    <property type="match status" value="1"/>
</dbReference>
<dbReference type="Proteomes" id="UP000316473">
    <property type="component" value="Chromosome"/>
</dbReference>
<dbReference type="InterPro" id="IPR052522">
    <property type="entry name" value="ABC-2_transport_permease"/>
</dbReference>
<dbReference type="PRINTS" id="PR00164">
    <property type="entry name" value="ABC2TRNSPORT"/>
</dbReference>
<dbReference type="AlphaFoldDB" id="A0A4Y1YKM7"/>
<evidence type="ECO:0000256" key="2">
    <source>
        <dbReference type="ARBA" id="ARBA00022692"/>
    </source>
</evidence>
<dbReference type="PIRSF" id="PIRSF006648">
    <property type="entry name" value="DrrB"/>
    <property type="match status" value="1"/>
</dbReference>
<dbReference type="PANTHER" id="PTHR43332">
    <property type="entry name" value="INNER MEMBRANE TRANSPORT PERMEASE YADH-RELATED"/>
    <property type="match status" value="1"/>
</dbReference>
<evidence type="ECO:0000256" key="4">
    <source>
        <dbReference type="ARBA" id="ARBA00023136"/>
    </source>
</evidence>
<feature type="transmembrane region" description="Helical" evidence="5">
    <location>
        <begin position="222"/>
        <end position="243"/>
    </location>
</feature>
<comment type="similarity">
    <text evidence="5">Belongs to the ABC-2 integral membrane protein family.</text>
</comment>
<keyword evidence="3 5" id="KW-1133">Transmembrane helix</keyword>
<proteinExistence type="inferred from homology"/>
<dbReference type="Pfam" id="PF01061">
    <property type="entry name" value="ABC2_membrane"/>
    <property type="match status" value="1"/>
</dbReference>
<evidence type="ECO:0000256" key="5">
    <source>
        <dbReference type="RuleBase" id="RU361157"/>
    </source>
</evidence>
<evidence type="ECO:0000256" key="1">
    <source>
        <dbReference type="ARBA" id="ARBA00004141"/>
    </source>
</evidence>
<comment type="subcellular location">
    <subcellularLocation>
        <location evidence="5">Cell inner membrane</location>
        <topology evidence="5">Multi-pass membrane protein</topology>
    </subcellularLocation>
    <subcellularLocation>
        <location evidence="1">Membrane</location>
        <topology evidence="1">Multi-pass membrane protein</topology>
    </subcellularLocation>
</comment>
<dbReference type="InterPro" id="IPR013525">
    <property type="entry name" value="ABC2_TM"/>
</dbReference>
<accession>A0A4Y1YKM7</accession>
<protein>
    <recommendedName>
        <fullName evidence="5">Transport permease protein</fullName>
    </recommendedName>
</protein>
<dbReference type="EMBL" id="AP019755">
    <property type="protein sequence ID" value="BBL34368.1"/>
    <property type="molecule type" value="Genomic_DNA"/>
</dbReference>
<feature type="domain" description="ABC transmembrane type-2" evidence="6">
    <location>
        <begin position="17"/>
        <end position="246"/>
    </location>
</feature>